<evidence type="ECO:0000313" key="2">
    <source>
        <dbReference type="EMBL" id="RIB35323.1"/>
    </source>
</evidence>
<sequence>MVRTQFGLTTLIIFIAMIVTAAIAAGVIIYTTQTLQQRALQVGAQARERVSTGVEVTRVWGYQYDLQAKRLDINVQAISAIMPVMRLMSGSKPIGFERISYILTTQYGDLLAYKVGTEVPTAVYGILQGGNYLIYGFLYNGNVNVISVNSSDQKTCSAINDYNGSYIIATKTVVNGTVVGCSISLNESAISSPLRDVDVLNLLSEMKAAGIDSPFAVIGLFASQISPYIQEGDVYEILLYIGKYLTPNTRYTLQIIPQDGYIFTIDGRIPTVLTNVLEDVWAG</sequence>
<reference evidence="2 3" key="1">
    <citation type="journal article" date="2018" name="Syst. Appl. Microbiol.">
        <title>A new symbiotic nanoarchaeote (Candidatus Nanoclepta minutus) and its host (Zestosphaera tikiterensis gen. nov., sp. nov.) from a New Zealand hot spring.</title>
        <authorList>
            <person name="St John E."/>
            <person name="Liu Y."/>
            <person name="Podar M."/>
            <person name="Stott M.B."/>
            <person name="Meneghin J."/>
            <person name="Chen Z."/>
            <person name="Lagutin K."/>
            <person name="Mitchell K."/>
            <person name="Reysenbach A.L."/>
        </authorList>
    </citation>
    <scope>NUCLEOTIDE SEQUENCE [LARGE SCALE GENOMIC DNA]</scope>
    <source>
        <strain evidence="2">NZ3</strain>
    </source>
</reference>
<proteinExistence type="predicted"/>
<keyword evidence="1" id="KW-1133">Transmembrane helix</keyword>
<keyword evidence="1" id="KW-0472">Membrane</keyword>
<dbReference type="GO" id="GO:0005198">
    <property type="term" value="F:structural molecule activity"/>
    <property type="evidence" value="ECO:0007669"/>
    <property type="project" value="InterPro"/>
</dbReference>
<name>A0A397WQF8_9ARCH</name>
<dbReference type="AlphaFoldDB" id="A0A397WQF8"/>
<dbReference type="Proteomes" id="UP000266622">
    <property type="component" value="Unassembled WGS sequence"/>
</dbReference>
<protein>
    <recommendedName>
        <fullName evidence="4">Flagellin</fullName>
    </recommendedName>
</protein>
<dbReference type="GO" id="GO:0097588">
    <property type="term" value="P:archaeal or bacterial-type flagellum-dependent cell motility"/>
    <property type="evidence" value="ECO:0007669"/>
    <property type="project" value="InterPro"/>
</dbReference>
<feature type="transmembrane region" description="Helical" evidence="1">
    <location>
        <begin position="6"/>
        <end position="30"/>
    </location>
</feature>
<gene>
    <name evidence="2" type="ORF">BXU00_02220</name>
</gene>
<evidence type="ECO:0008006" key="4">
    <source>
        <dbReference type="Google" id="ProtNLM"/>
    </source>
</evidence>
<keyword evidence="1" id="KW-0812">Transmembrane</keyword>
<comment type="caution">
    <text evidence="2">The sequence shown here is derived from an EMBL/GenBank/DDBJ whole genome shotgun (WGS) entry which is preliminary data.</text>
</comment>
<evidence type="ECO:0000313" key="3">
    <source>
        <dbReference type="Proteomes" id="UP000266622"/>
    </source>
</evidence>
<organism evidence="2 3">
    <name type="scientific">Candidatus Nanoclepta minutus</name>
    <dbReference type="NCBI Taxonomy" id="1940235"/>
    <lineage>
        <taxon>Archaea</taxon>
        <taxon>Nanobdellota</taxon>
        <taxon>Candidatus Nanoclepta</taxon>
    </lineage>
</organism>
<dbReference type="PANTHER" id="PTHR35903">
    <property type="entry name" value="FLAGELLIN B1"/>
    <property type="match status" value="1"/>
</dbReference>
<dbReference type="EMBL" id="MWMI01000003">
    <property type="protein sequence ID" value="RIB35323.1"/>
    <property type="molecule type" value="Genomic_DNA"/>
</dbReference>
<evidence type="ECO:0000256" key="1">
    <source>
        <dbReference type="SAM" id="Phobius"/>
    </source>
</evidence>
<dbReference type="InterPro" id="IPR002774">
    <property type="entry name" value="Flagellin_arc-type"/>
</dbReference>
<accession>A0A397WQF8</accession>
<dbReference type="PANTHER" id="PTHR35903:SF1">
    <property type="entry name" value="FLAGELLIN B1"/>
    <property type="match status" value="1"/>
</dbReference>
<dbReference type="Pfam" id="PF01917">
    <property type="entry name" value="Flagellin_arch-type"/>
    <property type="match status" value="1"/>
</dbReference>